<sequence>MSKLEPLTEQQMLGITNLQQSSQQASQQAEDALSQGMEALQQSLTDTLFDSLAQSNSLGNVASYMGQMAMATGKLGTLANFNCQVILYCIVPSNLITSFFPRADKQEGNSARNNESGCDVEQGYEAMGRFVCAVEVSFPAVKDLTKILYPSFPFSYPELKRSCLKVYQEERAKVMQTMENLDGLIALSMDILRRDTCDYHSYELPEGRTVFDDVYKKGTEKTILKCLSDLHIESKISTITPGDRINW</sequence>
<protein>
    <submittedName>
        <fullName evidence="1">Uncharacterized protein</fullName>
    </submittedName>
</protein>
<evidence type="ECO:0000313" key="1">
    <source>
        <dbReference type="EMBL" id="KAK1392708.1"/>
    </source>
</evidence>
<dbReference type="AlphaFoldDB" id="A0AAD8IWU6"/>
<evidence type="ECO:0000313" key="2">
    <source>
        <dbReference type="Proteomes" id="UP001237642"/>
    </source>
</evidence>
<accession>A0AAD8IWU6</accession>
<dbReference type="EMBL" id="JAUIZM010000003">
    <property type="protein sequence ID" value="KAK1392708.1"/>
    <property type="molecule type" value="Genomic_DNA"/>
</dbReference>
<dbReference type="PANTHER" id="PTHR45693:SF46">
    <property type="entry name" value="TRANSCRIPTION FACTOR TGA2-RELATED"/>
    <property type="match status" value="1"/>
</dbReference>
<gene>
    <name evidence="1" type="ORF">POM88_011764</name>
</gene>
<name>A0AAD8IWU6_9APIA</name>
<proteinExistence type="predicted"/>
<reference evidence="1" key="2">
    <citation type="submission" date="2023-05" db="EMBL/GenBank/DDBJ databases">
        <authorList>
            <person name="Schelkunov M.I."/>
        </authorList>
    </citation>
    <scope>NUCLEOTIDE SEQUENCE</scope>
    <source>
        <strain evidence="1">Hsosn_3</strain>
        <tissue evidence="1">Leaf</tissue>
    </source>
</reference>
<keyword evidence="2" id="KW-1185">Reference proteome</keyword>
<dbReference type="Proteomes" id="UP001237642">
    <property type="component" value="Unassembled WGS sequence"/>
</dbReference>
<dbReference type="PANTHER" id="PTHR45693">
    <property type="entry name" value="TRANSCRIPTION FACTOR TGA9"/>
    <property type="match status" value="1"/>
</dbReference>
<organism evidence="1 2">
    <name type="scientific">Heracleum sosnowskyi</name>
    <dbReference type="NCBI Taxonomy" id="360622"/>
    <lineage>
        <taxon>Eukaryota</taxon>
        <taxon>Viridiplantae</taxon>
        <taxon>Streptophyta</taxon>
        <taxon>Embryophyta</taxon>
        <taxon>Tracheophyta</taxon>
        <taxon>Spermatophyta</taxon>
        <taxon>Magnoliopsida</taxon>
        <taxon>eudicotyledons</taxon>
        <taxon>Gunneridae</taxon>
        <taxon>Pentapetalae</taxon>
        <taxon>asterids</taxon>
        <taxon>campanulids</taxon>
        <taxon>Apiales</taxon>
        <taxon>Apiaceae</taxon>
        <taxon>Apioideae</taxon>
        <taxon>apioid superclade</taxon>
        <taxon>Tordylieae</taxon>
        <taxon>Tordyliinae</taxon>
        <taxon>Heracleum</taxon>
    </lineage>
</organism>
<comment type="caution">
    <text evidence="1">The sequence shown here is derived from an EMBL/GenBank/DDBJ whole genome shotgun (WGS) entry which is preliminary data.</text>
</comment>
<reference evidence="1" key="1">
    <citation type="submission" date="2023-02" db="EMBL/GenBank/DDBJ databases">
        <title>Genome of toxic invasive species Heracleum sosnowskyi carries increased number of genes despite the absence of recent whole-genome duplications.</title>
        <authorList>
            <person name="Schelkunov M."/>
            <person name="Shtratnikova V."/>
            <person name="Makarenko M."/>
            <person name="Klepikova A."/>
            <person name="Omelchenko D."/>
            <person name="Novikova G."/>
            <person name="Obukhova E."/>
            <person name="Bogdanov V."/>
            <person name="Penin A."/>
            <person name="Logacheva M."/>
        </authorList>
    </citation>
    <scope>NUCLEOTIDE SEQUENCE</scope>
    <source>
        <strain evidence="1">Hsosn_3</strain>
        <tissue evidence="1">Leaf</tissue>
    </source>
</reference>